<reference evidence="2 3" key="1">
    <citation type="submission" date="2018-07" db="EMBL/GenBank/DDBJ databases">
        <title>Marsedoiliclastica nanhaica gen. nov. sp. nov., a novel marine hydrocarbonoclastic bacterium isolated from an in-situ enriched hydrocarbon-degrading consortium in deep-sea sediment.</title>
        <authorList>
            <person name="Dong C."/>
            <person name="Ma T."/>
            <person name="Liu R."/>
            <person name="Shao Z."/>
        </authorList>
    </citation>
    <scope>NUCLEOTIDE SEQUENCE [LARGE SCALE GENOMIC DNA]</scope>
    <source>
        <strain evidence="3">soil36-7</strain>
    </source>
</reference>
<evidence type="ECO:0000259" key="1">
    <source>
        <dbReference type="Pfam" id="PF24043"/>
    </source>
</evidence>
<dbReference type="KEGG" id="hmi:soil367_01995"/>
<dbReference type="EMBL" id="CP031093">
    <property type="protein sequence ID" value="QCF24825.1"/>
    <property type="molecule type" value="Genomic_DNA"/>
</dbReference>
<dbReference type="Proteomes" id="UP000298049">
    <property type="component" value="Chromosome"/>
</dbReference>
<protein>
    <recommendedName>
        <fullName evidence="1">DUF7352 domain-containing protein</fullName>
    </recommendedName>
</protein>
<dbReference type="Pfam" id="PF24043">
    <property type="entry name" value="DUF7352"/>
    <property type="match status" value="1"/>
</dbReference>
<dbReference type="OrthoDB" id="6077966at2"/>
<dbReference type="InterPro" id="IPR055776">
    <property type="entry name" value="DUF7352"/>
</dbReference>
<proteinExistence type="predicted"/>
<keyword evidence="3" id="KW-1185">Reference proteome</keyword>
<sequence length="117" mass="13635">MKTIHKYRLEAYQGLNNLRLRDGFRIVRAEYLVTEKAVFLWVEEPLRADVASQQYNFRVALSGEPVPEHYCYRGTALDPFGAEAYHVFEVMEQRRENMAGGRREMEQLRRAPAVNAA</sequence>
<evidence type="ECO:0000313" key="2">
    <source>
        <dbReference type="EMBL" id="QCF24825.1"/>
    </source>
</evidence>
<gene>
    <name evidence="2" type="ORF">soil367_01995</name>
</gene>
<organism evidence="2 3">
    <name type="scientific">Hydrocarboniclastica marina</name>
    <dbReference type="NCBI Taxonomy" id="2259620"/>
    <lineage>
        <taxon>Bacteria</taxon>
        <taxon>Pseudomonadati</taxon>
        <taxon>Pseudomonadota</taxon>
        <taxon>Gammaproteobacteria</taxon>
        <taxon>Alteromonadales</taxon>
        <taxon>Alteromonadaceae</taxon>
        <taxon>Hydrocarboniclastica</taxon>
    </lineage>
</organism>
<feature type="domain" description="DUF7352" evidence="1">
    <location>
        <begin position="1"/>
        <end position="95"/>
    </location>
</feature>
<name>A0A4P7XDZ3_9ALTE</name>
<dbReference type="RefSeq" id="WP_136546416.1">
    <property type="nucleotide sequence ID" value="NZ_CP031093.1"/>
</dbReference>
<accession>A0A4P7XDZ3</accession>
<dbReference type="AlphaFoldDB" id="A0A4P7XDZ3"/>
<evidence type="ECO:0000313" key="3">
    <source>
        <dbReference type="Proteomes" id="UP000298049"/>
    </source>
</evidence>